<evidence type="ECO:0000313" key="1">
    <source>
        <dbReference type="EMBL" id="QHT83514.1"/>
    </source>
</evidence>
<organism evidence="1">
    <name type="scientific">viral metagenome</name>
    <dbReference type="NCBI Taxonomy" id="1070528"/>
    <lineage>
        <taxon>unclassified sequences</taxon>
        <taxon>metagenomes</taxon>
        <taxon>organismal metagenomes</taxon>
    </lineage>
</organism>
<dbReference type="AlphaFoldDB" id="A0A6C0HSS9"/>
<evidence type="ECO:0008006" key="2">
    <source>
        <dbReference type="Google" id="ProtNLM"/>
    </source>
</evidence>
<accession>A0A6C0HSS9</accession>
<name>A0A6C0HSS9_9ZZZZ</name>
<reference evidence="1" key="1">
    <citation type="journal article" date="2020" name="Nature">
        <title>Giant virus diversity and host interactions through global metagenomics.</title>
        <authorList>
            <person name="Schulz F."/>
            <person name="Roux S."/>
            <person name="Paez-Espino D."/>
            <person name="Jungbluth S."/>
            <person name="Walsh D.A."/>
            <person name="Denef V.J."/>
            <person name="McMahon K.D."/>
            <person name="Konstantinidis K.T."/>
            <person name="Eloe-Fadrosh E.A."/>
            <person name="Kyrpides N.C."/>
            <person name="Woyke T."/>
        </authorList>
    </citation>
    <scope>NUCLEOTIDE SEQUENCE</scope>
    <source>
        <strain evidence="1">GVMAG-M-3300023184-168</strain>
    </source>
</reference>
<sequence>MTVKNTKEEFIEKAKKKHGDKYDYSKVDYSNIDKKVIIICPFHDYFEQIPYSHLKGHGCKKCGKETTSEKNKSNTFDFIEKAKKIHGDKYDYSKVDYINTDTKVIIICKIHGEFVQRPYSHVNQNCGCKKCGIEITTKNSKSNTFEFIEKAKKIHGYKYDYSMVQYNSAIEKITIICKNHGEFKQCPSEHLSKKGCILCGICSNSNLNRSNTEEFIEKAKKIHGNIYDYSKVNYISNRTKVTILCYNHGEFEQLPKQHLQNHGCINCVNKTEGMLFEKIKNHYPTIISQFIQDWCKNKRFDFCIPEYKIIIELDGVQHFKQVQNWKSPEEQLQNDKFKEKCANENQYSTIRILQEDVYNNSYNWCEELCDAIEYVKECNKIQNIYLCKNGEYDNYYT</sequence>
<protein>
    <recommendedName>
        <fullName evidence="2">DUF559 domain-containing protein</fullName>
    </recommendedName>
</protein>
<dbReference type="Gene3D" id="3.40.960.10">
    <property type="entry name" value="VSR Endonuclease"/>
    <property type="match status" value="1"/>
</dbReference>
<proteinExistence type="predicted"/>
<dbReference type="EMBL" id="MN740010">
    <property type="protein sequence ID" value="QHT83514.1"/>
    <property type="molecule type" value="Genomic_DNA"/>
</dbReference>